<dbReference type="Pfam" id="PF19289">
    <property type="entry name" value="PmbA_TldD_3rd"/>
    <property type="match status" value="1"/>
</dbReference>
<keyword evidence="4" id="KW-0482">Metalloprotease</keyword>
<evidence type="ECO:0000259" key="7">
    <source>
        <dbReference type="Pfam" id="PF19290"/>
    </source>
</evidence>
<accession>A0A831RXM4</accession>
<dbReference type="GO" id="GO:0005829">
    <property type="term" value="C:cytosol"/>
    <property type="evidence" value="ECO:0007669"/>
    <property type="project" value="TreeGrafter"/>
</dbReference>
<organism evidence="8">
    <name type="scientific">Thiolapillus brandeum</name>
    <dbReference type="NCBI Taxonomy" id="1076588"/>
    <lineage>
        <taxon>Bacteria</taxon>
        <taxon>Pseudomonadati</taxon>
        <taxon>Pseudomonadota</taxon>
        <taxon>Gammaproteobacteria</taxon>
        <taxon>Chromatiales</taxon>
        <taxon>Sedimenticolaceae</taxon>
        <taxon>Thiolapillus</taxon>
    </lineage>
</organism>
<dbReference type="InterPro" id="IPR002510">
    <property type="entry name" value="Metalloprtase-TldD/E_N"/>
</dbReference>
<sequence length="489" mass="52886">MPGILNAAGEGLSTHVPDKPFLSWFNVDEAVMRKVMSELVARGADAADLYFEHNRGNSIAMEDGIISSARSWIEQGVGLRVVIGDQTGYAYTEDLSVDAMLKAARTAAAIAKGSKGVPPQHFNAGPAGKMYRIAMPWSEVKIDDKLARVRRLESLARKQDAAVNKVTINWSDYEQQVVIATLDGRVVADYRPMTRLWCTVSAEKNGVRQSNSANLSGRYGMDHYTDERLQVLAKKAVDNTLVLFGARRPPAGEMPVLLASGASGILLHEAIGHGMEADFNRKGISIYSDMLNKKVANPHVTIVDQGTLAYERGALNYDDEGNPAQRNVLVENGTLRGYLHDGISARHYKVAPGGSGRRESYRHAPMPRMTCTFMENGPHSRGEMIASMKRGVVAETYTNGQVSIGAGDFTFYIKNGWLVENGRITAPIKDCNIIGNGPQVLRDITMVGGDSSMDTGGWTCGKNGQSVPVSLGMPSVLVSKMTVGGEHAG</sequence>
<dbReference type="InterPro" id="IPR025502">
    <property type="entry name" value="TldD"/>
</dbReference>
<dbReference type="PANTHER" id="PTHR30624">
    <property type="entry name" value="UNCHARACTERIZED PROTEIN TLDD AND PMBA"/>
    <property type="match status" value="1"/>
</dbReference>
<evidence type="ECO:0000259" key="6">
    <source>
        <dbReference type="Pfam" id="PF19289"/>
    </source>
</evidence>
<evidence type="ECO:0000256" key="1">
    <source>
        <dbReference type="ARBA" id="ARBA00005836"/>
    </source>
</evidence>
<dbReference type="InterPro" id="IPR045569">
    <property type="entry name" value="Metalloprtase-TldD/E_C"/>
</dbReference>
<dbReference type="GO" id="GO:0008237">
    <property type="term" value="F:metallopeptidase activity"/>
    <property type="evidence" value="ECO:0007669"/>
    <property type="project" value="UniProtKB-KW"/>
</dbReference>
<feature type="domain" description="Metalloprotease TldD/E central" evidence="7">
    <location>
        <begin position="137"/>
        <end position="243"/>
    </location>
</feature>
<dbReference type="GO" id="GO:0006508">
    <property type="term" value="P:proteolysis"/>
    <property type="evidence" value="ECO:0007669"/>
    <property type="project" value="UniProtKB-KW"/>
</dbReference>
<evidence type="ECO:0000256" key="3">
    <source>
        <dbReference type="ARBA" id="ARBA00022801"/>
    </source>
</evidence>
<dbReference type="Gene3D" id="3.30.2290.10">
    <property type="entry name" value="PmbA/TldD superfamily"/>
    <property type="match status" value="1"/>
</dbReference>
<dbReference type="SUPFAM" id="SSF111283">
    <property type="entry name" value="Putative modulator of DNA gyrase, PmbA/TldD"/>
    <property type="match status" value="1"/>
</dbReference>
<dbReference type="Pfam" id="PF19290">
    <property type="entry name" value="PmbA_TldD_2nd"/>
    <property type="match status" value="1"/>
</dbReference>
<dbReference type="InterPro" id="IPR036059">
    <property type="entry name" value="TldD/PmbA_sf"/>
</dbReference>
<name>A0A831RXM4_9GAMM</name>
<comment type="caution">
    <text evidence="8">The sequence shown here is derived from an EMBL/GenBank/DDBJ whole genome shotgun (WGS) entry which is preliminary data.</text>
</comment>
<dbReference type="EMBL" id="DRLF01000147">
    <property type="protein sequence ID" value="HEC05993.1"/>
    <property type="molecule type" value="Genomic_DNA"/>
</dbReference>
<proteinExistence type="inferred from homology"/>
<feature type="domain" description="Metalloprotease TldD/E C-terminal" evidence="6">
    <location>
        <begin position="252"/>
        <end position="485"/>
    </location>
</feature>
<evidence type="ECO:0000259" key="5">
    <source>
        <dbReference type="Pfam" id="PF01523"/>
    </source>
</evidence>
<keyword evidence="2" id="KW-0645">Protease</keyword>
<dbReference type="PANTHER" id="PTHR30624:SF4">
    <property type="entry name" value="METALLOPROTEASE TLDD"/>
    <property type="match status" value="1"/>
</dbReference>
<dbReference type="Proteomes" id="UP000886339">
    <property type="component" value="Unassembled WGS sequence"/>
</dbReference>
<dbReference type="Pfam" id="PF01523">
    <property type="entry name" value="PmbA_TldD_1st"/>
    <property type="match status" value="1"/>
</dbReference>
<dbReference type="InterPro" id="IPR045570">
    <property type="entry name" value="Metalloprtase-TldD/E_cen_dom"/>
</dbReference>
<evidence type="ECO:0000313" key="8">
    <source>
        <dbReference type="EMBL" id="HEC05993.1"/>
    </source>
</evidence>
<gene>
    <name evidence="8" type="ORF">ENJ12_04040</name>
</gene>
<dbReference type="PIRSF" id="PIRSF004919">
    <property type="entry name" value="TldD"/>
    <property type="match status" value="1"/>
</dbReference>
<dbReference type="InterPro" id="IPR035068">
    <property type="entry name" value="TldD/PmbA_N"/>
</dbReference>
<comment type="similarity">
    <text evidence="1">Belongs to the peptidase U62 family.</text>
</comment>
<dbReference type="InterPro" id="IPR051463">
    <property type="entry name" value="Peptidase_U62_metallo"/>
</dbReference>
<evidence type="ECO:0000256" key="2">
    <source>
        <dbReference type="ARBA" id="ARBA00022670"/>
    </source>
</evidence>
<dbReference type="AlphaFoldDB" id="A0A831RXM4"/>
<keyword evidence="3" id="KW-0378">Hydrolase</keyword>
<reference evidence="8" key="1">
    <citation type="journal article" date="2020" name="mSystems">
        <title>Genome- and Community-Level Interaction Insights into Carbon Utilization and Element Cycling Functions of Hydrothermarchaeota in Hydrothermal Sediment.</title>
        <authorList>
            <person name="Zhou Z."/>
            <person name="Liu Y."/>
            <person name="Xu W."/>
            <person name="Pan J."/>
            <person name="Luo Z.H."/>
            <person name="Li M."/>
        </authorList>
    </citation>
    <scope>NUCLEOTIDE SEQUENCE [LARGE SCALE GENOMIC DNA]</scope>
    <source>
        <strain evidence="8">HyVt-458</strain>
    </source>
</reference>
<evidence type="ECO:0000256" key="4">
    <source>
        <dbReference type="ARBA" id="ARBA00023049"/>
    </source>
</evidence>
<protein>
    <submittedName>
        <fullName evidence="8">TldD/PmbA family protein</fullName>
    </submittedName>
</protein>
<feature type="domain" description="Metalloprotease TldD/E N-terminal" evidence="5">
    <location>
        <begin position="47"/>
        <end position="111"/>
    </location>
</feature>